<organism evidence="1 2">
    <name type="scientific">Mycena indigotica</name>
    <dbReference type="NCBI Taxonomy" id="2126181"/>
    <lineage>
        <taxon>Eukaryota</taxon>
        <taxon>Fungi</taxon>
        <taxon>Dikarya</taxon>
        <taxon>Basidiomycota</taxon>
        <taxon>Agaricomycotina</taxon>
        <taxon>Agaricomycetes</taxon>
        <taxon>Agaricomycetidae</taxon>
        <taxon>Agaricales</taxon>
        <taxon>Marasmiineae</taxon>
        <taxon>Mycenaceae</taxon>
        <taxon>Mycena</taxon>
    </lineage>
</organism>
<dbReference type="Gene3D" id="3.80.10.10">
    <property type="entry name" value="Ribonuclease Inhibitor"/>
    <property type="match status" value="1"/>
</dbReference>
<dbReference type="AlphaFoldDB" id="A0A8H6T4I7"/>
<dbReference type="EMBL" id="JACAZF010000003">
    <property type="protein sequence ID" value="KAF7310106.1"/>
    <property type="molecule type" value="Genomic_DNA"/>
</dbReference>
<sequence length="332" mass="37935">MLDTPESLFLSSEQWREADLAASCLMTVTTDTQYNFPQLTKLRPDISTTDDRHRKTFSNAPCLRELSVGLLVLITHLGIPRHQLRTLTITRPSTLIELLSILPEMKCLEELSLNRIWLEDEPGWLSDAHLNLPLISTLSLLGEDSTMFMRHLTLPTLTNLHLAQFDEDEARFYVVPCLQRSMTMVTTLSMARTNAPAAVAVLESPSVGPTLKTLTITRFHVKDYEHAVFVSHCAQPTALPVLESFTVVVPAADPLPITVRPFLDAVRTRAANLLREGLERPLQFVMELTPYEMREEEMRDLIDLQRHSKVCVRMPQGRPAWMKRWEYEDFEK</sequence>
<evidence type="ECO:0000313" key="1">
    <source>
        <dbReference type="EMBL" id="KAF7310106.1"/>
    </source>
</evidence>
<keyword evidence="2" id="KW-1185">Reference proteome</keyword>
<dbReference type="SUPFAM" id="SSF52047">
    <property type="entry name" value="RNI-like"/>
    <property type="match status" value="1"/>
</dbReference>
<dbReference type="Proteomes" id="UP000636479">
    <property type="component" value="Unassembled WGS sequence"/>
</dbReference>
<accession>A0A8H6T4I7</accession>
<reference evidence="1" key="1">
    <citation type="submission" date="2020-05" db="EMBL/GenBank/DDBJ databases">
        <title>Mycena genomes resolve the evolution of fungal bioluminescence.</title>
        <authorList>
            <person name="Tsai I.J."/>
        </authorList>
    </citation>
    <scope>NUCLEOTIDE SEQUENCE</scope>
    <source>
        <strain evidence="1">171206Taipei</strain>
    </source>
</reference>
<gene>
    <name evidence="1" type="ORF">MIND_00383900</name>
</gene>
<dbReference type="GeneID" id="59343187"/>
<dbReference type="RefSeq" id="XP_037223556.1">
    <property type="nucleotide sequence ID" value="XM_037360671.1"/>
</dbReference>
<proteinExistence type="predicted"/>
<name>A0A8H6T4I7_9AGAR</name>
<dbReference type="InterPro" id="IPR032675">
    <property type="entry name" value="LRR_dom_sf"/>
</dbReference>
<protein>
    <recommendedName>
        <fullName evidence="3">F-box domain-containing protein</fullName>
    </recommendedName>
</protein>
<evidence type="ECO:0000313" key="2">
    <source>
        <dbReference type="Proteomes" id="UP000636479"/>
    </source>
</evidence>
<evidence type="ECO:0008006" key="3">
    <source>
        <dbReference type="Google" id="ProtNLM"/>
    </source>
</evidence>
<comment type="caution">
    <text evidence="1">The sequence shown here is derived from an EMBL/GenBank/DDBJ whole genome shotgun (WGS) entry which is preliminary data.</text>
</comment>